<dbReference type="GO" id="GO:0005737">
    <property type="term" value="C:cytoplasm"/>
    <property type="evidence" value="ECO:0007669"/>
    <property type="project" value="UniProtKB-SubCell"/>
</dbReference>
<dbReference type="HAMAP" id="MF_00110">
    <property type="entry name" value="DHQ_synthase"/>
    <property type="match status" value="1"/>
</dbReference>
<dbReference type="CDD" id="cd08195">
    <property type="entry name" value="DHQS"/>
    <property type="match status" value="1"/>
</dbReference>
<name>H2C9J9_9CREN</name>
<dbReference type="OrthoDB" id="21407at2157"/>
<dbReference type="GO" id="GO:0003856">
    <property type="term" value="F:3-dehydroquinate synthase activity"/>
    <property type="evidence" value="ECO:0007669"/>
    <property type="project" value="UniProtKB-UniRule"/>
</dbReference>
<feature type="binding site" evidence="8">
    <location>
        <begin position="54"/>
        <end position="59"/>
    </location>
    <ligand>
        <name>NAD(+)</name>
        <dbReference type="ChEBI" id="CHEBI:57540"/>
    </ligand>
</feature>
<evidence type="ECO:0000256" key="3">
    <source>
        <dbReference type="ARBA" id="ARBA00022741"/>
    </source>
</evidence>
<evidence type="ECO:0000259" key="11">
    <source>
        <dbReference type="Pfam" id="PF24621"/>
    </source>
</evidence>
<feature type="domain" description="3-dehydroquinate synthase C-terminal" evidence="11">
    <location>
        <begin position="164"/>
        <end position="309"/>
    </location>
</feature>
<dbReference type="PANTHER" id="PTHR43622">
    <property type="entry name" value="3-DEHYDROQUINATE SYNTHASE"/>
    <property type="match status" value="1"/>
</dbReference>
<dbReference type="Proteomes" id="UP000003980">
    <property type="component" value="Unassembled WGS sequence"/>
</dbReference>
<organism evidence="12 13">
    <name type="scientific">Metallosphaera yellowstonensis MK1</name>
    <dbReference type="NCBI Taxonomy" id="671065"/>
    <lineage>
        <taxon>Archaea</taxon>
        <taxon>Thermoproteota</taxon>
        <taxon>Thermoprotei</taxon>
        <taxon>Sulfolobales</taxon>
        <taxon>Sulfolobaceae</taxon>
        <taxon>Metallosphaera</taxon>
    </lineage>
</organism>
<dbReference type="STRING" id="671065.MetMK1DRAFT_00032710"/>
<dbReference type="GO" id="GO:0009423">
    <property type="term" value="P:chorismate biosynthetic process"/>
    <property type="evidence" value="ECO:0007669"/>
    <property type="project" value="UniProtKB-UniRule"/>
</dbReference>
<keyword evidence="8" id="KW-0057">Aromatic amino acid biosynthesis</keyword>
<feature type="binding site" evidence="8">
    <location>
        <begin position="112"/>
        <end position="113"/>
    </location>
    <ligand>
        <name>NAD(+)</name>
        <dbReference type="ChEBI" id="CHEBI:57540"/>
    </ligand>
</feature>
<comment type="cofactor">
    <cofactor evidence="1 8">
        <name>NAD(+)</name>
        <dbReference type="ChEBI" id="CHEBI:57540"/>
    </cofactor>
</comment>
<evidence type="ECO:0000256" key="1">
    <source>
        <dbReference type="ARBA" id="ARBA00001911"/>
    </source>
</evidence>
<dbReference type="InterPro" id="IPR030960">
    <property type="entry name" value="DHQS/DOIS_N"/>
</dbReference>
<feature type="binding site" evidence="8">
    <location>
        <position position="134"/>
    </location>
    <ligand>
        <name>NAD(+)</name>
        <dbReference type="ChEBI" id="CHEBI:57540"/>
    </ligand>
</feature>
<dbReference type="GO" id="GO:0046872">
    <property type="term" value="F:metal ion binding"/>
    <property type="evidence" value="ECO:0007669"/>
    <property type="project" value="UniProtKB-KW"/>
</dbReference>
<keyword evidence="6 8" id="KW-0456">Lyase</keyword>
<dbReference type="GO" id="GO:0008652">
    <property type="term" value="P:amino acid biosynthetic process"/>
    <property type="evidence" value="ECO:0007669"/>
    <property type="project" value="UniProtKB-KW"/>
</dbReference>
<dbReference type="AlphaFoldDB" id="H2C9J9"/>
<comment type="function">
    <text evidence="8">Catalyzes the conversion of 3-deoxy-D-arabino-heptulosonate 7-phosphate (DAHP) to dehydroquinate (DHQ).</text>
</comment>
<dbReference type="GO" id="GO:0009073">
    <property type="term" value="P:aromatic amino acid family biosynthetic process"/>
    <property type="evidence" value="ECO:0007669"/>
    <property type="project" value="UniProtKB-KW"/>
</dbReference>
<evidence type="ECO:0000256" key="2">
    <source>
        <dbReference type="ARBA" id="ARBA00022723"/>
    </source>
</evidence>
<reference evidence="12 13" key="1">
    <citation type="submission" date="2012-01" db="EMBL/GenBank/DDBJ databases">
        <title>Improved High-Quality Draft sequence of Metallosphaera yellowstonensis MK1.</title>
        <authorList>
            <consortium name="US DOE Joint Genome Institute"/>
            <person name="Lucas S."/>
            <person name="Han J."/>
            <person name="Cheng J.-F."/>
            <person name="Goodwin L."/>
            <person name="Pitluck S."/>
            <person name="Peters L."/>
            <person name="Teshima H."/>
            <person name="Detter J.C."/>
            <person name="Han C."/>
            <person name="Tapia R."/>
            <person name="Land M."/>
            <person name="Hauser L."/>
            <person name="Kyrpides N."/>
            <person name="Kozubal M."/>
            <person name="Macur R.E."/>
            <person name="Jay Z."/>
            <person name="Inskeep W."/>
            <person name="Woyke T."/>
        </authorList>
    </citation>
    <scope>NUCLEOTIDE SEQUENCE [LARGE SCALE GENOMIC DNA]</scope>
    <source>
        <strain evidence="12 13">MK1</strain>
    </source>
</reference>
<accession>H2C9J9</accession>
<dbReference type="InterPro" id="IPR050071">
    <property type="entry name" value="Dehydroquinate_synthase"/>
</dbReference>
<dbReference type="RefSeq" id="WP_009075654.1">
    <property type="nucleotide sequence ID" value="NZ_JH597770.1"/>
</dbReference>
<comment type="catalytic activity">
    <reaction evidence="8">
        <text>7-phospho-2-dehydro-3-deoxy-D-arabino-heptonate = 3-dehydroquinate + phosphate</text>
        <dbReference type="Rhea" id="RHEA:21968"/>
        <dbReference type="ChEBI" id="CHEBI:32364"/>
        <dbReference type="ChEBI" id="CHEBI:43474"/>
        <dbReference type="ChEBI" id="CHEBI:58394"/>
        <dbReference type="EC" id="4.2.3.4"/>
    </reaction>
</comment>
<dbReference type="eggNOG" id="arCOG00983">
    <property type="taxonomic scope" value="Archaea"/>
</dbReference>
<proteinExistence type="inferred from homology"/>
<feature type="binding site" evidence="8">
    <location>
        <position position="125"/>
    </location>
    <ligand>
        <name>NAD(+)</name>
        <dbReference type="ChEBI" id="CHEBI:57540"/>
    </ligand>
</feature>
<feature type="binding site" evidence="8">
    <location>
        <position position="231"/>
    </location>
    <ligand>
        <name>Zn(2+)</name>
        <dbReference type="ChEBI" id="CHEBI:29105"/>
    </ligand>
</feature>
<evidence type="ECO:0000256" key="6">
    <source>
        <dbReference type="ARBA" id="ARBA00023239"/>
    </source>
</evidence>
<keyword evidence="8" id="KW-0028">Amino-acid biosynthesis</keyword>
<dbReference type="SUPFAM" id="SSF56796">
    <property type="entry name" value="Dehydroquinate synthase-like"/>
    <property type="match status" value="1"/>
</dbReference>
<dbReference type="Gene3D" id="1.20.1090.10">
    <property type="entry name" value="Dehydroquinate synthase-like - alpha domain"/>
    <property type="match status" value="1"/>
</dbReference>
<evidence type="ECO:0000313" key="13">
    <source>
        <dbReference type="Proteomes" id="UP000003980"/>
    </source>
</evidence>
<evidence type="ECO:0000259" key="10">
    <source>
        <dbReference type="Pfam" id="PF01761"/>
    </source>
</evidence>
<keyword evidence="4 8" id="KW-0862">Zinc</keyword>
<sequence length="347" mass="37606">MIELRERICCSEVSAKVGRGVLSELSQLQGMKALVHPVSLRPNLSVDLDLPVKDGERGKDLNNALRIVGKLMDAGFTRGDHLLALGGGTVLDVAGFAASIYMRGIDLVNIPTTLLGMVDAGIGGKTGVNFGNAKNMIGTFYQPSLILVDTSFLDSLPKEEVRRGIAEVIKYGVVLDKELYDFLSLNHSSVLEKDDEVMEKLIGSSIKDKLSVVSEDERETKGIRIVLNFGHTVGHAIEAASKFTIPHGLAISVGMVCEAKIAEEMGYAEEGVVEDVLWLLQLFGLPYSIEALGEIPVEDALKALGKDKKRRGDTVLMPFPTRIGSWKAVRVPLETLWGFTKQCLGGN</sequence>
<feature type="binding site" evidence="8">
    <location>
        <position position="247"/>
    </location>
    <ligand>
        <name>Zn(2+)</name>
        <dbReference type="ChEBI" id="CHEBI:29105"/>
    </ligand>
</feature>
<comment type="caution">
    <text evidence="8">Lacks conserved residue(s) required for the propagation of feature annotation.</text>
</comment>
<keyword evidence="2 8" id="KW-0479">Metal-binding</keyword>
<keyword evidence="3 8" id="KW-0547">Nucleotide-binding</keyword>
<feature type="domain" description="3-dehydroquinate synthase N-terminal" evidence="10">
    <location>
        <begin position="51"/>
        <end position="162"/>
    </location>
</feature>
<dbReference type="EMBL" id="JH597770">
    <property type="protein sequence ID" value="EHP68825.1"/>
    <property type="molecule type" value="Genomic_DNA"/>
</dbReference>
<evidence type="ECO:0000256" key="5">
    <source>
        <dbReference type="ARBA" id="ARBA00023027"/>
    </source>
</evidence>
<evidence type="ECO:0000256" key="9">
    <source>
        <dbReference type="NCBIfam" id="TIGR01357"/>
    </source>
</evidence>
<keyword evidence="5 8" id="KW-0520">NAD</keyword>
<dbReference type="NCBIfam" id="TIGR01357">
    <property type="entry name" value="aroB"/>
    <property type="match status" value="1"/>
</dbReference>
<evidence type="ECO:0000313" key="12">
    <source>
        <dbReference type="EMBL" id="EHP68825.1"/>
    </source>
</evidence>
<comment type="cofactor">
    <cofactor evidence="8">
        <name>Co(2+)</name>
        <dbReference type="ChEBI" id="CHEBI:48828"/>
    </cofactor>
    <cofactor evidence="8">
        <name>Zn(2+)</name>
        <dbReference type="ChEBI" id="CHEBI:29105"/>
    </cofactor>
    <text evidence="8">Binds 1 divalent metal cation per subunit. Can use either Co(2+) or Zn(2+).</text>
</comment>
<evidence type="ECO:0000256" key="8">
    <source>
        <dbReference type="HAMAP-Rule" id="MF_00110"/>
    </source>
</evidence>
<dbReference type="Gene3D" id="3.40.50.1970">
    <property type="match status" value="1"/>
</dbReference>
<dbReference type="InterPro" id="IPR016037">
    <property type="entry name" value="DHQ_synth_AroB"/>
</dbReference>
<dbReference type="GO" id="GO:0000166">
    <property type="term" value="F:nucleotide binding"/>
    <property type="evidence" value="ECO:0007669"/>
    <property type="project" value="UniProtKB-KW"/>
</dbReference>
<feature type="binding site" evidence="8">
    <location>
        <position position="167"/>
    </location>
    <ligand>
        <name>Zn(2+)</name>
        <dbReference type="ChEBI" id="CHEBI:29105"/>
    </ligand>
</feature>
<dbReference type="InterPro" id="IPR030963">
    <property type="entry name" value="DHQ_synth_fam"/>
</dbReference>
<comment type="subcellular location">
    <subcellularLocation>
        <location evidence="8">Cytoplasm</location>
    </subcellularLocation>
</comment>
<keyword evidence="7 8" id="KW-0170">Cobalt</keyword>
<protein>
    <recommendedName>
        <fullName evidence="8 9">3-dehydroquinate synthase</fullName>
        <shortName evidence="8">DHQS</shortName>
        <ecNumber evidence="8 9">4.2.3.4</ecNumber>
    </recommendedName>
</protein>
<dbReference type="Pfam" id="PF24621">
    <property type="entry name" value="DHQS_C"/>
    <property type="match status" value="1"/>
</dbReference>
<evidence type="ECO:0000256" key="4">
    <source>
        <dbReference type="ARBA" id="ARBA00022833"/>
    </source>
</evidence>
<gene>
    <name evidence="8" type="primary">aroB</name>
    <name evidence="12" type="ORF">MetMK1DRAFT_00032710</name>
</gene>
<comment type="similarity">
    <text evidence="8">Belongs to the sugar phosphate cyclases superfamily. Dehydroquinate synthase family.</text>
</comment>
<dbReference type="Pfam" id="PF01761">
    <property type="entry name" value="DHQ_synthase"/>
    <property type="match status" value="1"/>
</dbReference>
<dbReference type="UniPathway" id="UPA00053">
    <property type="reaction ID" value="UER00085"/>
</dbReference>
<comment type="pathway">
    <text evidence="8">Metabolic intermediate biosynthesis; chorismate biosynthesis; chorismate from D-erythrose 4-phosphate and phosphoenolpyruvate: step 2/7.</text>
</comment>
<dbReference type="HOGENOM" id="CLU_001201_0_1_2"/>
<dbReference type="InterPro" id="IPR056179">
    <property type="entry name" value="DHQS_C"/>
</dbReference>
<dbReference type="EC" id="4.2.3.4" evidence="8 9"/>
<keyword evidence="13" id="KW-1185">Reference proteome</keyword>
<dbReference type="PIRSF" id="PIRSF001455">
    <property type="entry name" value="DHQ_synth"/>
    <property type="match status" value="1"/>
</dbReference>
<keyword evidence="8" id="KW-0963">Cytoplasm</keyword>
<evidence type="ECO:0000256" key="7">
    <source>
        <dbReference type="ARBA" id="ARBA00023285"/>
    </source>
</evidence>
<dbReference type="PANTHER" id="PTHR43622:SF1">
    <property type="entry name" value="3-DEHYDROQUINATE SYNTHASE"/>
    <property type="match status" value="1"/>
</dbReference>